<accession>A0A1J9Q5C7</accession>
<protein>
    <submittedName>
        <fullName evidence="1">Uncharacterized protein</fullName>
    </submittedName>
</protein>
<dbReference type="EMBL" id="LGTZ01000826">
    <property type="protein sequence ID" value="OJD23306.1"/>
    <property type="molecule type" value="Genomic_DNA"/>
</dbReference>
<organism evidence="1 2">
    <name type="scientific">Blastomyces percursus</name>
    <dbReference type="NCBI Taxonomy" id="1658174"/>
    <lineage>
        <taxon>Eukaryota</taxon>
        <taxon>Fungi</taxon>
        <taxon>Dikarya</taxon>
        <taxon>Ascomycota</taxon>
        <taxon>Pezizomycotina</taxon>
        <taxon>Eurotiomycetes</taxon>
        <taxon>Eurotiomycetidae</taxon>
        <taxon>Onygenales</taxon>
        <taxon>Ajellomycetaceae</taxon>
        <taxon>Blastomyces</taxon>
    </lineage>
</organism>
<evidence type="ECO:0000313" key="2">
    <source>
        <dbReference type="Proteomes" id="UP000242791"/>
    </source>
</evidence>
<sequence>MSAKVGDKALSGEWEEIKTALKFDITESMIMEFEGASCNIADGEGKLVENLDTTHGLATREVLSGYKCYVVKARVKFEKKSS</sequence>
<dbReference type="AlphaFoldDB" id="A0A1J9Q5C7"/>
<dbReference type="Proteomes" id="UP000242791">
    <property type="component" value="Unassembled WGS sequence"/>
</dbReference>
<evidence type="ECO:0000313" key="1">
    <source>
        <dbReference type="EMBL" id="OJD23306.1"/>
    </source>
</evidence>
<dbReference type="VEuPathDB" id="FungiDB:ACJ73_05342"/>
<dbReference type="OrthoDB" id="4465702at2759"/>
<proteinExistence type="predicted"/>
<comment type="caution">
    <text evidence="1">The sequence shown here is derived from an EMBL/GenBank/DDBJ whole genome shotgun (WGS) entry which is preliminary data.</text>
</comment>
<reference evidence="1 2" key="1">
    <citation type="submission" date="2015-08" db="EMBL/GenBank/DDBJ databases">
        <title>Emmonsia species relationships and genome sequence.</title>
        <authorList>
            <person name="Cuomo C.A."/>
            <person name="Schwartz I.S."/>
            <person name="Kenyon C."/>
            <person name="De Hoog G.S."/>
            <person name="Govender N.P."/>
            <person name="Botha A."/>
            <person name="Moreno L."/>
            <person name="De Vries M."/>
            <person name="Munoz J.F."/>
            <person name="Stielow J.B."/>
        </authorList>
    </citation>
    <scope>NUCLEOTIDE SEQUENCE [LARGE SCALE GENOMIC DNA]</scope>
    <source>
        <strain evidence="1 2">EI222</strain>
    </source>
</reference>
<name>A0A1J9Q5C7_9EURO</name>
<keyword evidence="2" id="KW-1185">Reference proteome</keyword>
<gene>
    <name evidence="1" type="ORF">ACJ73_05342</name>
</gene>